<organism evidence="1 2">
    <name type="scientific">Vagococcus vulneris</name>
    <dbReference type="NCBI Taxonomy" id="1977869"/>
    <lineage>
        <taxon>Bacteria</taxon>
        <taxon>Bacillati</taxon>
        <taxon>Bacillota</taxon>
        <taxon>Bacilli</taxon>
        <taxon>Lactobacillales</taxon>
        <taxon>Enterococcaceae</taxon>
        <taxon>Vagococcus</taxon>
    </lineage>
</organism>
<reference evidence="1 2" key="1">
    <citation type="submission" date="2017-05" db="EMBL/GenBank/DDBJ databases">
        <title>Vagococcus spp. assemblies.</title>
        <authorList>
            <person name="Gulvik C.A."/>
        </authorList>
    </citation>
    <scope>NUCLEOTIDE SEQUENCE [LARGE SCALE GENOMIC DNA]</scope>
    <source>
        <strain evidence="1 2">SS1995</strain>
    </source>
</reference>
<accession>A0A429ZTA8</accession>
<keyword evidence="2" id="KW-1185">Reference proteome</keyword>
<proteinExistence type="predicted"/>
<dbReference type="RefSeq" id="WP_125984693.1">
    <property type="nucleotide sequence ID" value="NZ_NGJS01000020.1"/>
</dbReference>
<dbReference type="Proteomes" id="UP000287857">
    <property type="component" value="Unassembled WGS sequence"/>
</dbReference>
<evidence type="ECO:0000313" key="1">
    <source>
        <dbReference type="EMBL" id="RST96971.1"/>
    </source>
</evidence>
<comment type="caution">
    <text evidence="1">The sequence shown here is derived from an EMBL/GenBank/DDBJ whole genome shotgun (WGS) entry which is preliminary data.</text>
</comment>
<dbReference type="EMBL" id="NGJS01000020">
    <property type="protein sequence ID" value="RST96971.1"/>
    <property type="molecule type" value="Genomic_DNA"/>
</dbReference>
<name>A0A429ZTA8_9ENTE</name>
<sequence length="59" mass="6737">MIIVYSIKDQTLKTPYATYFIAFQKDGVIATVDLDVVYKAKDLPELLRNIAKVERTMGK</sequence>
<dbReference type="AlphaFoldDB" id="A0A429ZTA8"/>
<evidence type="ECO:0000313" key="2">
    <source>
        <dbReference type="Proteomes" id="UP000287857"/>
    </source>
</evidence>
<protein>
    <submittedName>
        <fullName evidence="1">Uncharacterized protein</fullName>
    </submittedName>
</protein>
<gene>
    <name evidence="1" type="ORF">CBF37_10475</name>
</gene>